<feature type="compositionally biased region" description="Low complexity" evidence="2">
    <location>
        <begin position="293"/>
        <end position="302"/>
    </location>
</feature>
<dbReference type="PANTHER" id="PTHR37012">
    <property type="entry name" value="B-ZIP TRANSCRIPTION FACTOR (EUROFUNG)-RELATED"/>
    <property type="match status" value="1"/>
</dbReference>
<dbReference type="SUPFAM" id="SSF56112">
    <property type="entry name" value="Protein kinase-like (PK-like)"/>
    <property type="match status" value="1"/>
</dbReference>
<dbReference type="InterPro" id="IPR000719">
    <property type="entry name" value="Prot_kinase_dom"/>
</dbReference>
<feature type="compositionally biased region" description="Low complexity" evidence="2">
    <location>
        <begin position="314"/>
        <end position="325"/>
    </location>
</feature>
<dbReference type="EMBL" id="KZ851845">
    <property type="protein sequence ID" value="RDK46832.1"/>
    <property type="molecule type" value="Genomic_DNA"/>
</dbReference>
<dbReference type="GO" id="GO:0004672">
    <property type="term" value="F:protein kinase activity"/>
    <property type="evidence" value="ECO:0007669"/>
    <property type="project" value="InterPro"/>
</dbReference>
<dbReference type="InterPro" id="IPR046347">
    <property type="entry name" value="bZIP_sf"/>
</dbReference>
<dbReference type="InterPro" id="IPR021833">
    <property type="entry name" value="DUF3425"/>
</dbReference>
<evidence type="ECO:0000256" key="1">
    <source>
        <dbReference type="SAM" id="Coils"/>
    </source>
</evidence>
<reference evidence="4 5" key="1">
    <citation type="submission" date="2018-07" db="EMBL/GenBank/DDBJ databases">
        <title>Section-level genome sequencing of Aspergillus section Nigri to investigate inter- and intra-species variation.</title>
        <authorList>
            <consortium name="DOE Joint Genome Institute"/>
            <person name="Vesth T.C."/>
            <person name="Nybo J.L."/>
            <person name="Theobald S."/>
            <person name="Frisvad J.C."/>
            <person name="Larsen T.O."/>
            <person name="Nielsen K.F."/>
            <person name="Hoof J.B."/>
            <person name="Brandl J."/>
            <person name="Salamov A."/>
            <person name="Riley R."/>
            <person name="Gladden J.M."/>
            <person name="Phatale P."/>
            <person name="Nielsen M.T."/>
            <person name="Lyhne E.K."/>
            <person name="Kogle M.E."/>
            <person name="Strasser K."/>
            <person name="McDonnell E."/>
            <person name="Barry K."/>
            <person name="Clum A."/>
            <person name="Chen C."/>
            <person name="Nolan M."/>
            <person name="Sandor L."/>
            <person name="Kuo A."/>
            <person name="Lipzen A."/>
            <person name="Hainaut M."/>
            <person name="Drula E."/>
            <person name="Tsang A."/>
            <person name="Magnuson J.K."/>
            <person name="Henrissat B."/>
            <person name="Wiebenga A."/>
            <person name="Simmons B.A."/>
            <person name="Makela M.R."/>
            <person name="De vries R.P."/>
            <person name="Grigoriev I.V."/>
            <person name="Mortensen U.H."/>
            <person name="Baker S.E."/>
            <person name="Andersen M.R."/>
        </authorList>
    </citation>
    <scope>NUCLEOTIDE SEQUENCE [LARGE SCALE GENOMIC DNA]</scope>
    <source>
        <strain evidence="4 5">ATCC 13157</strain>
    </source>
</reference>
<feature type="region of interest" description="Disordered" evidence="2">
    <location>
        <begin position="289"/>
        <end position="339"/>
    </location>
</feature>
<protein>
    <recommendedName>
        <fullName evidence="3">Protein kinase domain-containing protein</fullName>
    </recommendedName>
</protein>
<evidence type="ECO:0000256" key="2">
    <source>
        <dbReference type="SAM" id="MobiDB-lite"/>
    </source>
</evidence>
<dbReference type="Pfam" id="PF11905">
    <property type="entry name" value="DUF3425"/>
    <property type="match status" value="1"/>
</dbReference>
<dbReference type="SMART" id="SM00220">
    <property type="entry name" value="S_TKc"/>
    <property type="match status" value="1"/>
</dbReference>
<dbReference type="Gene3D" id="3.30.200.20">
    <property type="entry name" value="Phosphorylase Kinase, domain 1"/>
    <property type="match status" value="1"/>
</dbReference>
<keyword evidence="5" id="KW-1185">Reference proteome</keyword>
<dbReference type="GO" id="GO:0003700">
    <property type="term" value="F:DNA-binding transcription factor activity"/>
    <property type="evidence" value="ECO:0007669"/>
    <property type="project" value="InterPro"/>
</dbReference>
<feature type="coiled-coil region" evidence="1">
    <location>
        <begin position="259"/>
        <end position="286"/>
    </location>
</feature>
<dbReference type="SUPFAM" id="SSF57959">
    <property type="entry name" value="Leucine zipper domain"/>
    <property type="match status" value="1"/>
</dbReference>
<evidence type="ECO:0000313" key="4">
    <source>
        <dbReference type="EMBL" id="RDK46832.1"/>
    </source>
</evidence>
<name>A0A370PXB8_ASPPH</name>
<proteinExistence type="predicted"/>
<accession>A0A370PXB8</accession>
<dbReference type="Gene3D" id="1.20.5.170">
    <property type="match status" value="1"/>
</dbReference>
<dbReference type="InterPro" id="IPR011009">
    <property type="entry name" value="Kinase-like_dom_sf"/>
</dbReference>
<evidence type="ECO:0000313" key="5">
    <source>
        <dbReference type="Proteomes" id="UP000254937"/>
    </source>
</evidence>
<dbReference type="AlphaFoldDB" id="A0A370PXB8"/>
<evidence type="ECO:0000259" key="3">
    <source>
        <dbReference type="SMART" id="SM00220"/>
    </source>
</evidence>
<sequence length="549" mass="62842">MTAKLGWGTSSTVWLARDLNQWRWCSARYVAVKIKVNNYATKEDAERDFRITEKITHANPQHVGRNFVSTLLDSFDAPGPHGIHVCMIFDPLCEPLWMLKQRFHGYVLPLDVLKPVAKLILEGLGYLPSRCQIVHTVHGSGPFDASPSNSSTFTEEAHLARIILALRTPPVDMLREAKYSSRYFDAEGRFKHPELISESGGLEKMISGVEARMFLSSAEKKRLRDRRAQQTLRTKKQQYTAQLEDKVAHCERYHDDSGTQHLLQVIEGLQRENQLLRNRQEGLKTLITSWEDPSSSPPHVLQPQPPTQLPLPPIQSHTTTPKPSSLSPPQPNKEDQHQQPISPLYSLLPLHSDLPTTPSLVWLTLPPSTITSCPPSPHPLDLLYGTNTNPLANAIYTSSLRRPLRDPERLAFGWLGYHYSKWLFNPTPETFAKLPTFMHPVEEQLRIPHPASLDMLIWPEIRVTLIREWEVYSRQRDDLFGFLACCLKVRWPWGESILERDKRNELVIKKRFHEMIMCKEGWGITREFVGVWPDVVRGVDVGEVLMEIG</sequence>
<feature type="domain" description="Protein kinase" evidence="3">
    <location>
        <begin position="1"/>
        <end position="240"/>
    </location>
</feature>
<keyword evidence="1" id="KW-0175">Coiled coil</keyword>
<dbReference type="Gene3D" id="1.10.510.10">
    <property type="entry name" value="Transferase(Phosphotransferase) domain 1"/>
    <property type="match status" value="1"/>
</dbReference>
<dbReference type="PANTHER" id="PTHR37012:SF6">
    <property type="entry name" value="BZIP TRANSCRIPTION FACTOR"/>
    <property type="match status" value="1"/>
</dbReference>
<feature type="compositionally biased region" description="Pro residues" evidence="2">
    <location>
        <begin position="303"/>
        <end position="313"/>
    </location>
</feature>
<gene>
    <name evidence="4" type="ORF">M752DRAFT_323310</name>
</gene>
<dbReference type="Proteomes" id="UP000254937">
    <property type="component" value="Unassembled WGS sequence"/>
</dbReference>
<dbReference type="CDD" id="cd14688">
    <property type="entry name" value="bZIP_YAP"/>
    <property type="match status" value="1"/>
</dbReference>
<dbReference type="GO" id="GO:0005524">
    <property type="term" value="F:ATP binding"/>
    <property type="evidence" value="ECO:0007669"/>
    <property type="project" value="InterPro"/>
</dbReference>
<organism evidence="4 5">
    <name type="scientific">Aspergillus phoenicis ATCC 13157</name>
    <dbReference type="NCBI Taxonomy" id="1353007"/>
    <lineage>
        <taxon>Eukaryota</taxon>
        <taxon>Fungi</taxon>
        <taxon>Dikarya</taxon>
        <taxon>Ascomycota</taxon>
        <taxon>Pezizomycotina</taxon>
        <taxon>Eurotiomycetes</taxon>
        <taxon>Eurotiomycetidae</taxon>
        <taxon>Eurotiales</taxon>
        <taxon>Aspergillaceae</taxon>
        <taxon>Aspergillus</taxon>
    </lineage>
</organism>